<feature type="chain" id="PRO_5046372386" evidence="1">
    <location>
        <begin position="22"/>
        <end position="78"/>
    </location>
</feature>
<dbReference type="Proteomes" id="UP001500238">
    <property type="component" value="Unassembled WGS sequence"/>
</dbReference>
<proteinExistence type="predicted"/>
<evidence type="ECO:0000256" key="1">
    <source>
        <dbReference type="SAM" id="SignalP"/>
    </source>
</evidence>
<feature type="signal peptide" evidence="1">
    <location>
        <begin position="1"/>
        <end position="21"/>
    </location>
</feature>
<gene>
    <name evidence="2" type="ORF">GCM10009102_09290</name>
</gene>
<evidence type="ECO:0000313" key="2">
    <source>
        <dbReference type="EMBL" id="GAA0662453.1"/>
    </source>
</evidence>
<name>A0ABN1HQ20_9SPHN</name>
<keyword evidence="3" id="KW-1185">Reference proteome</keyword>
<sequence length="78" mass="8270">MNLILAAAAVITIAIPGVAPAQDTKPEKQKQVCRQTNPTGSRFKVRVCHTEAEWAEIDAATSTAADANGRASQPAVRR</sequence>
<accession>A0ABN1HQ20</accession>
<protein>
    <submittedName>
        <fullName evidence="2">Uncharacterized protein</fullName>
    </submittedName>
</protein>
<reference evidence="2 3" key="1">
    <citation type="journal article" date="2019" name="Int. J. Syst. Evol. Microbiol.">
        <title>The Global Catalogue of Microorganisms (GCM) 10K type strain sequencing project: providing services to taxonomists for standard genome sequencing and annotation.</title>
        <authorList>
            <consortium name="The Broad Institute Genomics Platform"/>
            <consortium name="The Broad Institute Genome Sequencing Center for Infectious Disease"/>
            <person name="Wu L."/>
            <person name="Ma J."/>
        </authorList>
    </citation>
    <scope>NUCLEOTIDE SEQUENCE [LARGE SCALE GENOMIC DNA]</scope>
    <source>
        <strain evidence="2 3">JCM 14603</strain>
    </source>
</reference>
<comment type="caution">
    <text evidence="2">The sequence shown here is derived from an EMBL/GenBank/DDBJ whole genome shotgun (WGS) entry which is preliminary data.</text>
</comment>
<dbReference type="EMBL" id="BAAAES010000006">
    <property type="protein sequence ID" value="GAA0662453.1"/>
    <property type="molecule type" value="Genomic_DNA"/>
</dbReference>
<dbReference type="RefSeq" id="WP_163957798.1">
    <property type="nucleotide sequence ID" value="NZ_BAAAES010000006.1"/>
</dbReference>
<keyword evidence="1" id="KW-0732">Signal</keyword>
<evidence type="ECO:0000313" key="3">
    <source>
        <dbReference type="Proteomes" id="UP001500238"/>
    </source>
</evidence>
<organism evidence="2 3">
    <name type="scientific">Sphingomonas insulae</name>
    <dbReference type="NCBI Taxonomy" id="424800"/>
    <lineage>
        <taxon>Bacteria</taxon>
        <taxon>Pseudomonadati</taxon>
        <taxon>Pseudomonadota</taxon>
        <taxon>Alphaproteobacteria</taxon>
        <taxon>Sphingomonadales</taxon>
        <taxon>Sphingomonadaceae</taxon>
        <taxon>Sphingomonas</taxon>
    </lineage>
</organism>